<dbReference type="EMBL" id="AUSU01005130">
    <property type="protein sequence ID" value="EPS63968.1"/>
    <property type="molecule type" value="Genomic_DNA"/>
</dbReference>
<keyword evidence="9" id="KW-1185">Reference proteome</keyword>
<dbReference type="PANTHER" id="PTHR48011:SF103">
    <property type="entry name" value="MITOGEN-ACTIVATED PROTEIN KINASE KINASE KINASE YODA-LIKE"/>
    <property type="match status" value="1"/>
</dbReference>
<dbReference type="GO" id="GO:0005524">
    <property type="term" value="F:ATP binding"/>
    <property type="evidence" value="ECO:0007669"/>
    <property type="project" value="UniProtKB-UniRule"/>
</dbReference>
<keyword evidence="4 5" id="KW-0067">ATP-binding</keyword>
<dbReference type="InterPro" id="IPR008271">
    <property type="entry name" value="Ser/Thr_kinase_AS"/>
</dbReference>
<dbReference type="Gene3D" id="1.10.510.10">
    <property type="entry name" value="Transferase(Phosphotransferase) domain 1"/>
    <property type="match status" value="1"/>
</dbReference>
<evidence type="ECO:0000256" key="1">
    <source>
        <dbReference type="ARBA" id="ARBA00022679"/>
    </source>
</evidence>
<evidence type="ECO:0000256" key="3">
    <source>
        <dbReference type="ARBA" id="ARBA00022777"/>
    </source>
</evidence>
<feature type="domain" description="Protein kinase" evidence="7">
    <location>
        <begin position="4"/>
        <end position="282"/>
    </location>
</feature>
<evidence type="ECO:0000256" key="6">
    <source>
        <dbReference type="RuleBase" id="RU000304"/>
    </source>
</evidence>
<dbReference type="SUPFAM" id="SSF56112">
    <property type="entry name" value="Protein kinase-like (PK-like)"/>
    <property type="match status" value="1"/>
</dbReference>
<dbReference type="PROSITE" id="PS00107">
    <property type="entry name" value="PROTEIN_KINASE_ATP"/>
    <property type="match status" value="1"/>
</dbReference>
<dbReference type="PROSITE" id="PS50011">
    <property type="entry name" value="PROTEIN_KINASE_DOM"/>
    <property type="match status" value="1"/>
</dbReference>
<name>S8DLW7_9LAMI</name>
<keyword evidence="6" id="KW-0723">Serine/threonine-protein kinase</keyword>
<proteinExistence type="inferred from homology"/>
<dbReference type="InterPro" id="IPR011009">
    <property type="entry name" value="Kinase-like_dom_sf"/>
</dbReference>
<organism evidence="8 9">
    <name type="scientific">Genlisea aurea</name>
    <dbReference type="NCBI Taxonomy" id="192259"/>
    <lineage>
        <taxon>Eukaryota</taxon>
        <taxon>Viridiplantae</taxon>
        <taxon>Streptophyta</taxon>
        <taxon>Embryophyta</taxon>
        <taxon>Tracheophyta</taxon>
        <taxon>Spermatophyta</taxon>
        <taxon>Magnoliopsida</taxon>
        <taxon>eudicotyledons</taxon>
        <taxon>Gunneridae</taxon>
        <taxon>Pentapetalae</taxon>
        <taxon>asterids</taxon>
        <taxon>lamiids</taxon>
        <taxon>Lamiales</taxon>
        <taxon>Lentibulariaceae</taxon>
        <taxon>Genlisea</taxon>
    </lineage>
</organism>
<evidence type="ECO:0000313" key="9">
    <source>
        <dbReference type="Proteomes" id="UP000015453"/>
    </source>
</evidence>
<dbReference type="InterPro" id="IPR000719">
    <property type="entry name" value="Prot_kinase_dom"/>
</dbReference>
<dbReference type="GO" id="GO:0004674">
    <property type="term" value="F:protein serine/threonine kinase activity"/>
    <property type="evidence" value="ECO:0007669"/>
    <property type="project" value="UniProtKB-KW"/>
</dbReference>
<dbReference type="Proteomes" id="UP000015453">
    <property type="component" value="Unassembled WGS sequence"/>
</dbReference>
<keyword evidence="1" id="KW-0808">Transferase</keyword>
<evidence type="ECO:0000313" key="8">
    <source>
        <dbReference type="EMBL" id="EPS63968.1"/>
    </source>
</evidence>
<dbReference type="OrthoDB" id="8693905at2759"/>
<evidence type="ECO:0000256" key="2">
    <source>
        <dbReference type="ARBA" id="ARBA00022741"/>
    </source>
</evidence>
<comment type="similarity">
    <text evidence="6">Belongs to the protein kinase superfamily.</text>
</comment>
<sequence>GATWFRGSMIGRGGFGSVYIATLKNPKSKFTCYPPIFAVKSAEVSLSSSIQKERQILTQINAPRCPYILRCYGDETTTAKNGLMVYNLLLEYASGGTLSSRIKNSGNPVGIPETEAKSYAKCILRGLKHIHQLGYIHCDLKPDNIFLFPVKARGGGSSPARFRAKIGDFGLAKRTKPNNKRKLNTSWEGTPMYLSPEAVVDKLQDFGSDVWAFGCVVVEMLTGRSMWGGGNRDGILARIGSGSGCRIPDGISEGAKSFLKGCFAVKPGFRFTADMLLNHPFLEG</sequence>
<accession>S8DLW7</accession>
<dbReference type="PROSITE" id="PS00108">
    <property type="entry name" value="PROTEIN_KINASE_ST"/>
    <property type="match status" value="1"/>
</dbReference>
<keyword evidence="2 5" id="KW-0547">Nucleotide-binding</keyword>
<dbReference type="GO" id="GO:0007165">
    <property type="term" value="P:signal transduction"/>
    <property type="evidence" value="ECO:0007669"/>
    <property type="project" value="TreeGrafter"/>
</dbReference>
<evidence type="ECO:0000259" key="7">
    <source>
        <dbReference type="PROSITE" id="PS50011"/>
    </source>
</evidence>
<dbReference type="SMART" id="SM00220">
    <property type="entry name" value="S_TKc"/>
    <property type="match status" value="1"/>
</dbReference>
<protein>
    <recommendedName>
        <fullName evidence="7">Protein kinase domain-containing protein</fullName>
    </recommendedName>
</protein>
<feature type="non-terminal residue" evidence="8">
    <location>
        <position position="1"/>
    </location>
</feature>
<dbReference type="InterPro" id="IPR052751">
    <property type="entry name" value="Plant_MAPKKK"/>
</dbReference>
<evidence type="ECO:0000256" key="5">
    <source>
        <dbReference type="PROSITE-ProRule" id="PRU10141"/>
    </source>
</evidence>
<dbReference type="PANTHER" id="PTHR48011">
    <property type="entry name" value="CCR4-NOT TRANSCRIPTIONAL COMPLEX SUBUNIT CAF120-RELATED"/>
    <property type="match status" value="1"/>
</dbReference>
<dbReference type="Pfam" id="PF00069">
    <property type="entry name" value="Pkinase"/>
    <property type="match status" value="1"/>
</dbReference>
<reference evidence="8 9" key="1">
    <citation type="journal article" date="2013" name="BMC Genomics">
        <title>The miniature genome of a carnivorous plant Genlisea aurea contains a low number of genes and short non-coding sequences.</title>
        <authorList>
            <person name="Leushkin E.V."/>
            <person name="Sutormin R.A."/>
            <person name="Nabieva E.R."/>
            <person name="Penin A.A."/>
            <person name="Kondrashov A.S."/>
            <person name="Logacheva M.D."/>
        </authorList>
    </citation>
    <scope>NUCLEOTIDE SEQUENCE [LARGE SCALE GENOMIC DNA]</scope>
</reference>
<feature type="non-terminal residue" evidence="8">
    <location>
        <position position="284"/>
    </location>
</feature>
<dbReference type="InterPro" id="IPR017441">
    <property type="entry name" value="Protein_kinase_ATP_BS"/>
</dbReference>
<comment type="caution">
    <text evidence="8">The sequence shown here is derived from an EMBL/GenBank/DDBJ whole genome shotgun (WGS) entry which is preliminary data.</text>
</comment>
<dbReference type="AlphaFoldDB" id="S8DLW7"/>
<feature type="binding site" evidence="5">
    <location>
        <position position="40"/>
    </location>
    <ligand>
        <name>ATP</name>
        <dbReference type="ChEBI" id="CHEBI:30616"/>
    </ligand>
</feature>
<gene>
    <name evidence="8" type="ORF">M569_10815</name>
</gene>
<evidence type="ECO:0000256" key="4">
    <source>
        <dbReference type="ARBA" id="ARBA00022840"/>
    </source>
</evidence>
<keyword evidence="3" id="KW-0418">Kinase</keyword>